<dbReference type="PROSITE" id="PS51197">
    <property type="entry name" value="HTH_RRF2_2"/>
    <property type="match status" value="1"/>
</dbReference>
<dbReference type="OrthoDB" id="213028at2"/>
<dbReference type="Gene3D" id="1.10.10.10">
    <property type="entry name" value="Winged helix-like DNA-binding domain superfamily/Winged helix DNA-binding domain"/>
    <property type="match status" value="1"/>
</dbReference>
<dbReference type="AlphaFoldDB" id="A0A1I0YV29"/>
<dbReference type="Proteomes" id="UP000198838">
    <property type="component" value="Unassembled WGS sequence"/>
</dbReference>
<name>A0A1I0YV29_9FIRM</name>
<dbReference type="STRING" id="1120918.SAMN05216249_11178"/>
<proteinExistence type="predicted"/>
<dbReference type="SUPFAM" id="SSF46785">
    <property type="entry name" value="Winged helix' DNA-binding domain"/>
    <property type="match status" value="1"/>
</dbReference>
<evidence type="ECO:0000313" key="2">
    <source>
        <dbReference type="Proteomes" id="UP000198838"/>
    </source>
</evidence>
<keyword evidence="2" id="KW-1185">Reference proteome</keyword>
<dbReference type="RefSeq" id="WP_092872740.1">
    <property type="nucleotide sequence ID" value="NZ_FOJY01000011.1"/>
</dbReference>
<dbReference type="InterPro" id="IPR000944">
    <property type="entry name" value="Tscrpt_reg_Rrf2"/>
</dbReference>
<reference evidence="1 2" key="1">
    <citation type="submission" date="2016-10" db="EMBL/GenBank/DDBJ databases">
        <authorList>
            <person name="de Groot N.N."/>
        </authorList>
    </citation>
    <scope>NUCLEOTIDE SEQUENCE [LARGE SCALE GENOMIC DNA]</scope>
    <source>
        <strain evidence="1 2">DSM 5522</strain>
    </source>
</reference>
<accession>A0A1I0YV29</accession>
<organism evidence="1 2">
    <name type="scientific">Acetitomaculum ruminis DSM 5522</name>
    <dbReference type="NCBI Taxonomy" id="1120918"/>
    <lineage>
        <taxon>Bacteria</taxon>
        <taxon>Bacillati</taxon>
        <taxon>Bacillota</taxon>
        <taxon>Clostridia</taxon>
        <taxon>Lachnospirales</taxon>
        <taxon>Lachnospiraceae</taxon>
        <taxon>Acetitomaculum</taxon>
    </lineage>
</organism>
<dbReference type="PANTHER" id="PTHR33221">
    <property type="entry name" value="WINGED HELIX-TURN-HELIX TRANSCRIPTIONAL REGULATOR, RRF2 FAMILY"/>
    <property type="match status" value="1"/>
</dbReference>
<dbReference type="GO" id="GO:0003700">
    <property type="term" value="F:DNA-binding transcription factor activity"/>
    <property type="evidence" value="ECO:0007669"/>
    <property type="project" value="TreeGrafter"/>
</dbReference>
<dbReference type="EMBL" id="FOJY01000011">
    <property type="protein sequence ID" value="SFB17062.1"/>
    <property type="molecule type" value="Genomic_DNA"/>
</dbReference>
<sequence>MQISTKFTTAMHVLIAVKFFSGKKKITSDFLAGSTGSNPVIIRNIMGQLKAAGFIDIKRGPGGIKLQKELDEITFLDLYKAVENNTEDNIFRFHEISNPVCPIGKNIHKVLESSLHDIQDKFEAELDKHYISEIYEKTVKAIKLAV</sequence>
<evidence type="ECO:0000313" key="1">
    <source>
        <dbReference type="EMBL" id="SFB17062.1"/>
    </source>
</evidence>
<protein>
    <submittedName>
        <fullName evidence="1">DNA-binding transcriptional regulator, IscR family</fullName>
    </submittedName>
</protein>
<dbReference type="PANTHER" id="PTHR33221:SF15">
    <property type="entry name" value="HTH-TYPE TRANSCRIPTIONAL REGULATOR YWGB-RELATED"/>
    <property type="match status" value="1"/>
</dbReference>
<dbReference type="InterPro" id="IPR036390">
    <property type="entry name" value="WH_DNA-bd_sf"/>
</dbReference>
<dbReference type="Pfam" id="PF02082">
    <property type="entry name" value="Rrf2"/>
    <property type="match status" value="1"/>
</dbReference>
<gene>
    <name evidence="1" type="ORF">SAMN05216249_11178</name>
</gene>
<dbReference type="InterPro" id="IPR036388">
    <property type="entry name" value="WH-like_DNA-bd_sf"/>
</dbReference>
<dbReference type="GO" id="GO:0005829">
    <property type="term" value="C:cytosol"/>
    <property type="evidence" value="ECO:0007669"/>
    <property type="project" value="TreeGrafter"/>
</dbReference>
<dbReference type="GO" id="GO:0003677">
    <property type="term" value="F:DNA binding"/>
    <property type="evidence" value="ECO:0007669"/>
    <property type="project" value="UniProtKB-KW"/>
</dbReference>
<keyword evidence="1" id="KW-0238">DNA-binding</keyword>